<dbReference type="Proteomes" id="UP001177021">
    <property type="component" value="Unassembled WGS sequence"/>
</dbReference>
<sequence>MVHHSKHLKLGKKHKEMDYLAGFLILSLTISCAASTLVENSFMKCMSNRVSDYSKSTEKTVFIKSSSLLYPKMLASLEQNPRWLNSSSKPLLIVAPSHESEIQAAILCSKEIGVHIRVRSGGHDYEGLSYKSYLCKTPFIMIDLINIRSIDINLSDETAWVQAGATLGELYYKISKASKVHGFPAGVCPSVGVGGHFSGGGFGAMVRKHGIAADQIVDAYLIDVNGKILDKKSMGEDVFWAIRGGSATSFGVILAWKVRLVRVPHIVTVFNVQRTLEQGVTKLIHRWQYIADKLHEDLFIRIVAQNTGANSKTIQGQFNSLFLGQKDNLISIMNESFPELGLQAKDCIEMSWIQSVLYLAGYNKDDPIELLLNRTTSYKSPFKAKSDFVQEPIPETGLEGVWKMLLNEDTLAMLIMDPFGGKMNEISETEIPFPHRKGNLYNIQYFVKWDENKIEESNKHIKWIRMVYQYMTPYVSKSPRASYYNYRDLDLGSNKNGNTSYSEASVWGINYFKRNFRRLAHIKTKFDPQNFFRNEQSIPILNFLP</sequence>
<accession>A0ACB0J3G1</accession>
<reference evidence="1" key="1">
    <citation type="submission" date="2023-10" db="EMBL/GenBank/DDBJ databases">
        <authorList>
            <person name="Rodriguez Cubillos JULIANA M."/>
            <person name="De Vega J."/>
        </authorList>
    </citation>
    <scope>NUCLEOTIDE SEQUENCE</scope>
</reference>
<evidence type="ECO:0000313" key="1">
    <source>
        <dbReference type="EMBL" id="CAJ2638608.1"/>
    </source>
</evidence>
<dbReference type="EMBL" id="CASHSV030000024">
    <property type="protein sequence ID" value="CAJ2638608.1"/>
    <property type="molecule type" value="Genomic_DNA"/>
</dbReference>
<proteinExistence type="predicted"/>
<gene>
    <name evidence="1" type="ORF">MILVUS5_LOCUS8790</name>
</gene>
<protein>
    <submittedName>
        <fullName evidence="1">Uncharacterized protein</fullName>
    </submittedName>
</protein>
<organism evidence="1 2">
    <name type="scientific">Trifolium pratense</name>
    <name type="common">Red clover</name>
    <dbReference type="NCBI Taxonomy" id="57577"/>
    <lineage>
        <taxon>Eukaryota</taxon>
        <taxon>Viridiplantae</taxon>
        <taxon>Streptophyta</taxon>
        <taxon>Embryophyta</taxon>
        <taxon>Tracheophyta</taxon>
        <taxon>Spermatophyta</taxon>
        <taxon>Magnoliopsida</taxon>
        <taxon>eudicotyledons</taxon>
        <taxon>Gunneridae</taxon>
        <taxon>Pentapetalae</taxon>
        <taxon>rosids</taxon>
        <taxon>fabids</taxon>
        <taxon>Fabales</taxon>
        <taxon>Fabaceae</taxon>
        <taxon>Papilionoideae</taxon>
        <taxon>50 kb inversion clade</taxon>
        <taxon>NPAAA clade</taxon>
        <taxon>Hologalegina</taxon>
        <taxon>IRL clade</taxon>
        <taxon>Trifolieae</taxon>
        <taxon>Trifolium</taxon>
    </lineage>
</organism>
<name>A0ACB0J3G1_TRIPR</name>
<keyword evidence="2" id="KW-1185">Reference proteome</keyword>
<evidence type="ECO:0000313" key="2">
    <source>
        <dbReference type="Proteomes" id="UP001177021"/>
    </source>
</evidence>
<comment type="caution">
    <text evidence="1">The sequence shown here is derived from an EMBL/GenBank/DDBJ whole genome shotgun (WGS) entry which is preliminary data.</text>
</comment>